<protein>
    <recommendedName>
        <fullName evidence="3">SHSP domain-containing protein</fullName>
    </recommendedName>
</protein>
<dbReference type="SUPFAM" id="SSF49764">
    <property type="entry name" value="HSP20-like chaperones"/>
    <property type="match status" value="1"/>
</dbReference>
<feature type="domain" description="SHSP" evidence="3">
    <location>
        <begin position="1"/>
        <end position="103"/>
    </location>
</feature>
<dbReference type="EMBL" id="AUSU01005565">
    <property type="protein sequence ID" value="EPS63320.1"/>
    <property type="molecule type" value="Genomic_DNA"/>
</dbReference>
<sequence>MEFDDGRYYASRGETDQFYFYENRLSNLTKDDLKIEVQDKNIVFIDGLLDKTKYGFTRSIRVPPNGKVDEARAVIRHGNLTITVPKAEGKVPEGNPRIIEIDT</sequence>
<organism evidence="4 5">
    <name type="scientific">Genlisea aurea</name>
    <dbReference type="NCBI Taxonomy" id="192259"/>
    <lineage>
        <taxon>Eukaryota</taxon>
        <taxon>Viridiplantae</taxon>
        <taxon>Streptophyta</taxon>
        <taxon>Embryophyta</taxon>
        <taxon>Tracheophyta</taxon>
        <taxon>Spermatophyta</taxon>
        <taxon>Magnoliopsida</taxon>
        <taxon>eudicotyledons</taxon>
        <taxon>Gunneridae</taxon>
        <taxon>Pentapetalae</taxon>
        <taxon>asterids</taxon>
        <taxon>lamiids</taxon>
        <taxon>Lamiales</taxon>
        <taxon>Lentibulariaceae</taxon>
        <taxon>Genlisea</taxon>
    </lineage>
</organism>
<dbReference type="PROSITE" id="PS01031">
    <property type="entry name" value="SHSP"/>
    <property type="match status" value="1"/>
</dbReference>
<evidence type="ECO:0000313" key="5">
    <source>
        <dbReference type="Proteomes" id="UP000015453"/>
    </source>
</evidence>
<dbReference type="OrthoDB" id="1431247at2759"/>
<dbReference type="Gene3D" id="2.60.40.790">
    <property type="match status" value="1"/>
</dbReference>
<accession>S8C900</accession>
<evidence type="ECO:0000256" key="1">
    <source>
        <dbReference type="PROSITE-ProRule" id="PRU00285"/>
    </source>
</evidence>
<evidence type="ECO:0000313" key="4">
    <source>
        <dbReference type="EMBL" id="EPS63320.1"/>
    </source>
</evidence>
<dbReference type="Pfam" id="PF00011">
    <property type="entry name" value="HSP20"/>
    <property type="match status" value="1"/>
</dbReference>
<dbReference type="AlphaFoldDB" id="S8C900"/>
<gene>
    <name evidence="4" type="ORF">M569_11465</name>
</gene>
<dbReference type="InterPro" id="IPR008978">
    <property type="entry name" value="HSP20-like_chaperone"/>
</dbReference>
<evidence type="ECO:0000259" key="3">
    <source>
        <dbReference type="PROSITE" id="PS01031"/>
    </source>
</evidence>
<dbReference type="Proteomes" id="UP000015453">
    <property type="component" value="Unassembled WGS sequence"/>
</dbReference>
<proteinExistence type="inferred from homology"/>
<comment type="caution">
    <text evidence="4">The sequence shown here is derived from an EMBL/GenBank/DDBJ whole genome shotgun (WGS) entry which is preliminary data.</text>
</comment>
<evidence type="ECO:0000256" key="2">
    <source>
        <dbReference type="RuleBase" id="RU003616"/>
    </source>
</evidence>
<dbReference type="InterPro" id="IPR002068">
    <property type="entry name" value="A-crystallin/Hsp20_dom"/>
</dbReference>
<comment type="similarity">
    <text evidence="1 2">Belongs to the small heat shock protein (HSP20) family.</text>
</comment>
<reference evidence="4 5" key="1">
    <citation type="journal article" date="2013" name="BMC Genomics">
        <title>The miniature genome of a carnivorous plant Genlisea aurea contains a low number of genes and short non-coding sequences.</title>
        <authorList>
            <person name="Leushkin E.V."/>
            <person name="Sutormin R.A."/>
            <person name="Nabieva E.R."/>
            <person name="Penin A.A."/>
            <person name="Kondrashov A.S."/>
            <person name="Logacheva M.D."/>
        </authorList>
    </citation>
    <scope>NUCLEOTIDE SEQUENCE [LARGE SCALE GENOMIC DNA]</scope>
</reference>
<keyword evidence="5" id="KW-1185">Reference proteome</keyword>
<name>S8C900_9LAMI</name>